<dbReference type="EMBL" id="UZAM01007031">
    <property type="protein sequence ID" value="VDO96096.1"/>
    <property type="molecule type" value="Genomic_DNA"/>
</dbReference>
<feature type="domain" description="G-patch" evidence="3">
    <location>
        <begin position="115"/>
        <end position="135"/>
    </location>
</feature>
<comment type="similarity">
    <text evidence="1">Belongs to the GPATCH1 family.</text>
</comment>
<dbReference type="Pfam" id="PF07713">
    <property type="entry name" value="DUF1604"/>
    <property type="match status" value="1"/>
</dbReference>
<evidence type="ECO:0000313" key="5">
    <source>
        <dbReference type="Proteomes" id="UP000270296"/>
    </source>
</evidence>
<dbReference type="AlphaFoldDB" id="A0A183IED6"/>
<accession>A0A183IED6</accession>
<reference evidence="6" key="1">
    <citation type="submission" date="2016-06" db="UniProtKB">
        <authorList>
            <consortium name="WormBaseParasite"/>
        </authorList>
    </citation>
    <scope>IDENTIFICATION</scope>
</reference>
<dbReference type="PROSITE" id="PS50174">
    <property type="entry name" value="G_PATCH"/>
    <property type="match status" value="1"/>
</dbReference>
<feature type="region of interest" description="Disordered" evidence="2">
    <location>
        <begin position="390"/>
        <end position="418"/>
    </location>
</feature>
<sequence length="649" mass="73867">MEISKYCYYGTPFEEMEESEGVSKKPLTIENQIVTDEKGRRRFHGAFTGGFSAGYFNTDLGEHGIAPRLIKTTSFFTEKDVNSESESRSQESRVWDHRELAAETEKLAELLQPVNDSIGFVLLKRMGWRPGKGIGPLVNKQNLEMIADNGEKEKIYGCQLPPGLTKTGTQDENVLLKPDGYKVSVEDIDVHMFNSKTDLHGLGYKGLMAGDILSERRVLKTTQFQQSKSRKGIFGQAFGVGAFEEEDVDIYSVEDLSNYDFSIGLQPSTKDSKTGKEFSSVSGFVVAADFLLTEATEEFVIGTEKLQRKFYPPPKIPRDFKPEHVPLHEENPVTAVAAAATVEGSGKKHVSKKSSRIIEATAAHWDDSSSVFSLLKQSDRERLMKLKAVNEAREQRHKSSTDETSKAASRTIEEEMKPSAPVVDSRMFGADRKKDELYKEFVTYLKRGLLMPVPAGVTEWEWESYKTEFAEHVPENLKENMELTKHGSKPLASNHISKVYEKILHSKFTHGQQDEDDEDERRTAGDEDLIKAVEMKMFGAMTRQKYTWHPDKLLCRRFNVPNPFPDTNFVGIPELRKANKSSMLLDFDSFSSSSRRTEEKEPIITRENRNNPLNLDLHFLLKLYMTSPLVLRLVLRIYRKIWERLKQKS</sequence>
<dbReference type="InterPro" id="IPR000467">
    <property type="entry name" value="G_patch_dom"/>
</dbReference>
<dbReference type="GO" id="GO:0003723">
    <property type="term" value="F:RNA binding"/>
    <property type="evidence" value="ECO:0007669"/>
    <property type="project" value="TreeGrafter"/>
</dbReference>
<evidence type="ECO:0000256" key="1">
    <source>
        <dbReference type="ARBA" id="ARBA00008600"/>
    </source>
</evidence>
<protein>
    <submittedName>
        <fullName evidence="6">G-patch domain-containing protein</fullName>
    </submittedName>
</protein>
<name>A0A183IED6_9BILA</name>
<evidence type="ECO:0000313" key="6">
    <source>
        <dbReference type="WBParaSite" id="SBAD_0000208001-mRNA-1"/>
    </source>
</evidence>
<dbReference type="GO" id="GO:0005634">
    <property type="term" value="C:nucleus"/>
    <property type="evidence" value="ECO:0007669"/>
    <property type="project" value="TreeGrafter"/>
</dbReference>
<dbReference type="GO" id="GO:0006397">
    <property type="term" value="P:mRNA processing"/>
    <property type="evidence" value="ECO:0007669"/>
    <property type="project" value="InterPro"/>
</dbReference>
<dbReference type="OrthoDB" id="20507at2759"/>
<dbReference type="PANTHER" id="PTHR13384:SF19">
    <property type="entry name" value="G PATCH DOMAIN-CONTAINING PROTEIN 1"/>
    <property type="match status" value="1"/>
</dbReference>
<gene>
    <name evidence="4" type="ORF">SBAD_LOCUS1980</name>
</gene>
<proteinExistence type="inferred from homology"/>
<feature type="compositionally biased region" description="Basic and acidic residues" evidence="2">
    <location>
        <begin position="390"/>
        <end position="417"/>
    </location>
</feature>
<dbReference type="Proteomes" id="UP000270296">
    <property type="component" value="Unassembled WGS sequence"/>
</dbReference>
<dbReference type="InterPro" id="IPR011666">
    <property type="entry name" value="DUF1604"/>
</dbReference>
<reference evidence="4 5" key="2">
    <citation type="submission" date="2018-11" db="EMBL/GenBank/DDBJ databases">
        <authorList>
            <consortium name="Pathogen Informatics"/>
        </authorList>
    </citation>
    <scope>NUCLEOTIDE SEQUENCE [LARGE SCALE GENOMIC DNA]</scope>
</reference>
<dbReference type="WBParaSite" id="SBAD_0000208001-mRNA-1">
    <property type="protein sequence ID" value="SBAD_0000208001-mRNA-1"/>
    <property type="gene ID" value="SBAD_0000208001"/>
</dbReference>
<organism evidence="6">
    <name type="scientific">Soboliphyme baturini</name>
    <dbReference type="NCBI Taxonomy" id="241478"/>
    <lineage>
        <taxon>Eukaryota</taxon>
        <taxon>Metazoa</taxon>
        <taxon>Ecdysozoa</taxon>
        <taxon>Nematoda</taxon>
        <taxon>Enoplea</taxon>
        <taxon>Dorylaimia</taxon>
        <taxon>Dioctophymatida</taxon>
        <taxon>Dioctophymatoidea</taxon>
        <taxon>Soboliphymatidae</taxon>
        <taxon>Soboliphyme</taxon>
    </lineage>
</organism>
<evidence type="ECO:0000313" key="4">
    <source>
        <dbReference type="EMBL" id="VDO96096.1"/>
    </source>
</evidence>
<dbReference type="Pfam" id="PF01585">
    <property type="entry name" value="G-patch"/>
    <property type="match status" value="1"/>
</dbReference>
<evidence type="ECO:0000259" key="3">
    <source>
        <dbReference type="PROSITE" id="PS50174"/>
    </source>
</evidence>
<evidence type="ECO:0000256" key="2">
    <source>
        <dbReference type="SAM" id="MobiDB-lite"/>
    </source>
</evidence>
<keyword evidence="5" id="KW-1185">Reference proteome</keyword>
<dbReference type="PANTHER" id="PTHR13384">
    <property type="entry name" value="G PATCH DOMAIN-CONTAINING PROTEIN 1"/>
    <property type="match status" value="1"/>
</dbReference>